<dbReference type="Proteomes" id="UP000613160">
    <property type="component" value="Unassembled WGS sequence"/>
</dbReference>
<accession>A0A916XV05</accession>
<proteinExistence type="predicted"/>
<name>A0A916XV05_9HYPH</name>
<dbReference type="InterPro" id="IPR010985">
    <property type="entry name" value="Ribbon_hlx_hlx"/>
</dbReference>
<evidence type="ECO:0000313" key="2">
    <source>
        <dbReference type="Proteomes" id="UP000613160"/>
    </source>
</evidence>
<evidence type="ECO:0000313" key="1">
    <source>
        <dbReference type="EMBL" id="GGD13500.1"/>
    </source>
</evidence>
<dbReference type="SUPFAM" id="SSF47598">
    <property type="entry name" value="Ribbon-helix-helix"/>
    <property type="match status" value="1"/>
</dbReference>
<dbReference type="EMBL" id="BMJJ01000003">
    <property type="protein sequence ID" value="GGD13500.1"/>
    <property type="molecule type" value="Genomic_DNA"/>
</dbReference>
<reference evidence="1" key="2">
    <citation type="submission" date="2020-09" db="EMBL/GenBank/DDBJ databases">
        <authorList>
            <person name="Sun Q."/>
            <person name="Zhou Y."/>
        </authorList>
    </citation>
    <scope>NUCLEOTIDE SEQUENCE</scope>
    <source>
        <strain evidence="1">CGMCC 1.15493</strain>
    </source>
</reference>
<organism evidence="1 2">
    <name type="scientific">Aureimonas glaciei</name>
    <dbReference type="NCBI Taxonomy" id="1776957"/>
    <lineage>
        <taxon>Bacteria</taxon>
        <taxon>Pseudomonadati</taxon>
        <taxon>Pseudomonadota</taxon>
        <taxon>Alphaproteobacteria</taxon>
        <taxon>Hyphomicrobiales</taxon>
        <taxon>Aurantimonadaceae</taxon>
        <taxon>Aureimonas</taxon>
    </lineage>
</organism>
<reference evidence="1" key="1">
    <citation type="journal article" date="2014" name="Int. J. Syst. Evol. Microbiol.">
        <title>Complete genome sequence of Corynebacterium casei LMG S-19264T (=DSM 44701T), isolated from a smear-ripened cheese.</title>
        <authorList>
            <consortium name="US DOE Joint Genome Institute (JGI-PGF)"/>
            <person name="Walter F."/>
            <person name="Albersmeier A."/>
            <person name="Kalinowski J."/>
            <person name="Ruckert C."/>
        </authorList>
    </citation>
    <scope>NUCLEOTIDE SEQUENCE</scope>
    <source>
        <strain evidence="1">CGMCC 1.15493</strain>
    </source>
</reference>
<gene>
    <name evidence="1" type="ORF">GCM10011335_15350</name>
</gene>
<protein>
    <submittedName>
        <fullName evidence="1">Uncharacterized protein</fullName>
    </submittedName>
</protein>
<comment type="caution">
    <text evidence="1">The sequence shown here is derived from an EMBL/GenBank/DDBJ whole genome shotgun (WGS) entry which is preliminary data.</text>
</comment>
<dbReference type="GO" id="GO:0006355">
    <property type="term" value="P:regulation of DNA-templated transcription"/>
    <property type="evidence" value="ECO:0007669"/>
    <property type="project" value="InterPro"/>
</dbReference>
<sequence>MRRRVCGSPALAYTGYGRWTEGSVMRQTTLNLPEELVSKAEAYAASHGTTMTALVRSHLEAVTSGGTSPPDDDPLLAYSMRRLSRRDAIKLLGLRDYTGLLILLGDADLPIPRPSAQEIEDQAALFEKLWRQG</sequence>
<dbReference type="AlphaFoldDB" id="A0A916XV05"/>
<keyword evidence="2" id="KW-1185">Reference proteome</keyword>